<dbReference type="GO" id="GO:0055052">
    <property type="term" value="C:ATP-binding cassette (ABC) transporter complex, substrate-binding subunit-containing"/>
    <property type="evidence" value="ECO:0007669"/>
    <property type="project" value="TreeGrafter"/>
</dbReference>
<organism evidence="10 11">
    <name type="scientific">Roseibium aggregatum</name>
    <dbReference type="NCBI Taxonomy" id="187304"/>
    <lineage>
        <taxon>Bacteria</taxon>
        <taxon>Pseudomonadati</taxon>
        <taxon>Pseudomonadota</taxon>
        <taxon>Alphaproteobacteria</taxon>
        <taxon>Hyphomicrobiales</taxon>
        <taxon>Stappiaceae</taxon>
        <taxon>Roseibium</taxon>
    </lineage>
</organism>
<keyword evidence="6 10" id="KW-0067">ATP-binding</keyword>
<dbReference type="Proteomes" id="UP000598467">
    <property type="component" value="Unassembled WGS sequence"/>
</dbReference>
<dbReference type="SUPFAM" id="SSF52540">
    <property type="entry name" value="P-loop containing nucleoside triphosphate hydrolases"/>
    <property type="match status" value="1"/>
</dbReference>
<dbReference type="InterPro" id="IPR013611">
    <property type="entry name" value="Transp-assoc_OB_typ2"/>
</dbReference>
<gene>
    <name evidence="10" type="ORF">HK439_23685</name>
</gene>
<dbReference type="EMBL" id="JABFCZ010000033">
    <property type="protein sequence ID" value="MBD1549275.1"/>
    <property type="molecule type" value="Genomic_DNA"/>
</dbReference>
<dbReference type="InterPro" id="IPR027417">
    <property type="entry name" value="P-loop_NTPase"/>
</dbReference>
<dbReference type="PROSITE" id="PS00211">
    <property type="entry name" value="ABC_TRANSPORTER_1"/>
    <property type="match status" value="1"/>
</dbReference>
<evidence type="ECO:0000313" key="10">
    <source>
        <dbReference type="EMBL" id="MBD1549275.1"/>
    </source>
</evidence>
<evidence type="ECO:0000313" key="11">
    <source>
        <dbReference type="Proteomes" id="UP000598467"/>
    </source>
</evidence>
<dbReference type="InterPro" id="IPR003593">
    <property type="entry name" value="AAA+_ATPase"/>
</dbReference>
<dbReference type="FunFam" id="3.40.50.300:FF:000042">
    <property type="entry name" value="Maltose/maltodextrin ABC transporter, ATP-binding protein"/>
    <property type="match status" value="1"/>
</dbReference>
<comment type="similarity">
    <text evidence="2">Belongs to the ABC transporter superfamily.</text>
</comment>
<dbReference type="GO" id="GO:0016887">
    <property type="term" value="F:ATP hydrolysis activity"/>
    <property type="evidence" value="ECO:0007669"/>
    <property type="project" value="InterPro"/>
</dbReference>
<keyword evidence="4" id="KW-1003">Cell membrane</keyword>
<comment type="caution">
    <text evidence="10">The sequence shown here is derived from an EMBL/GenBank/DDBJ whole genome shotgun (WGS) entry which is preliminary data.</text>
</comment>
<dbReference type="AlphaFoldDB" id="A0A926P3W1"/>
<dbReference type="Pfam" id="PF08402">
    <property type="entry name" value="TOBE_2"/>
    <property type="match status" value="1"/>
</dbReference>
<dbReference type="PANTHER" id="PTHR43875">
    <property type="entry name" value="MALTODEXTRIN IMPORT ATP-BINDING PROTEIN MSMX"/>
    <property type="match status" value="1"/>
</dbReference>
<evidence type="ECO:0000256" key="3">
    <source>
        <dbReference type="ARBA" id="ARBA00022448"/>
    </source>
</evidence>
<dbReference type="SUPFAM" id="SSF50331">
    <property type="entry name" value="MOP-like"/>
    <property type="match status" value="1"/>
</dbReference>
<evidence type="ECO:0000256" key="8">
    <source>
        <dbReference type="ARBA" id="ARBA00023136"/>
    </source>
</evidence>
<dbReference type="PANTHER" id="PTHR43875:SF15">
    <property type="entry name" value="TREHALOSE IMPORT ATP-BINDING PROTEIN SUGC"/>
    <property type="match status" value="1"/>
</dbReference>
<dbReference type="InterPro" id="IPR008995">
    <property type="entry name" value="Mo/tungstate-bd_C_term_dom"/>
</dbReference>
<dbReference type="Gene3D" id="2.40.50.140">
    <property type="entry name" value="Nucleic acid-binding proteins"/>
    <property type="match status" value="1"/>
</dbReference>
<keyword evidence="7" id="KW-1278">Translocase</keyword>
<sequence length="385" mass="41988">MSAIHLDSIRKSFGETPVLKNIDLSIRAGEFLTLVGPSGCGKSTLLRILAGLEAPSAGSVSIGDRVVNGVRPANRNLAMVFQSYALYPHLSIEDNMMTPLRLRDLSTAGRLPWIGPLLAREKYREMRRQVEETARVLRIEPLLQRKPGQLSGGQRQRAALGRAMVRKPVAFLMDEPLSNLDAALRIHMRSELAELHRSLKTTFVYVTHDQAEALTMSDRMAVMMDGDILQLGAPDEIYNNPQDIRVAEFVGAPKINLLPGVIDSAGQARCGDVVLSRVGVGAASEKVTIGLRPEHLELAGGDEKGSLTGRLVHRENLGADLYLHLSVQDGAHRMVVRTAPHEIGRVSIGDDVRFVRKRGEAMVFGADGKRIRLSETPAAAVPEVA</sequence>
<keyword evidence="8" id="KW-0472">Membrane</keyword>
<evidence type="ECO:0000256" key="6">
    <source>
        <dbReference type="ARBA" id="ARBA00022840"/>
    </source>
</evidence>
<evidence type="ECO:0000256" key="2">
    <source>
        <dbReference type="ARBA" id="ARBA00005417"/>
    </source>
</evidence>
<evidence type="ECO:0000259" key="9">
    <source>
        <dbReference type="PROSITE" id="PS50893"/>
    </source>
</evidence>
<keyword evidence="3" id="KW-0813">Transport</keyword>
<evidence type="ECO:0000256" key="7">
    <source>
        <dbReference type="ARBA" id="ARBA00022967"/>
    </source>
</evidence>
<dbReference type="InterPro" id="IPR047641">
    <property type="entry name" value="ABC_transpr_MalK/UgpC-like"/>
</dbReference>
<name>A0A926P3W1_9HYPH</name>
<keyword evidence="5" id="KW-0547">Nucleotide-binding</keyword>
<dbReference type="Gene3D" id="2.40.50.100">
    <property type="match status" value="1"/>
</dbReference>
<evidence type="ECO:0000256" key="4">
    <source>
        <dbReference type="ARBA" id="ARBA00022475"/>
    </source>
</evidence>
<feature type="domain" description="ABC transporter" evidence="9">
    <location>
        <begin position="4"/>
        <end position="250"/>
    </location>
</feature>
<reference evidence="10" key="1">
    <citation type="submission" date="2020-05" db="EMBL/GenBank/DDBJ databases">
        <title>Identification of trans-AT polyketide cluster in two marine bacteria, producers of a novel glutaramide-containing polyketide sesbanimide D and analogs.</title>
        <authorList>
            <person name="Kacar D."/>
            <person name="Rodriguez P."/>
            <person name="Canedo L."/>
            <person name="Gonzalez E."/>
            <person name="Galan B."/>
            <person name="De La Calle F."/>
            <person name="Garcia J.L."/>
        </authorList>
    </citation>
    <scope>NUCLEOTIDE SEQUENCE</scope>
    <source>
        <strain evidence="10">PHM038</strain>
    </source>
</reference>
<dbReference type="GO" id="GO:0140359">
    <property type="term" value="F:ABC-type transporter activity"/>
    <property type="evidence" value="ECO:0007669"/>
    <property type="project" value="UniProtKB-ARBA"/>
</dbReference>
<proteinExistence type="inferred from homology"/>
<evidence type="ECO:0000256" key="1">
    <source>
        <dbReference type="ARBA" id="ARBA00004417"/>
    </source>
</evidence>
<comment type="subcellular location">
    <subcellularLocation>
        <location evidence="1">Cell inner membrane</location>
        <topology evidence="1">Peripheral membrane protein</topology>
    </subcellularLocation>
</comment>
<dbReference type="Gene3D" id="3.40.50.300">
    <property type="entry name" value="P-loop containing nucleotide triphosphate hydrolases"/>
    <property type="match status" value="1"/>
</dbReference>
<dbReference type="Pfam" id="PF00005">
    <property type="entry name" value="ABC_tran"/>
    <property type="match status" value="1"/>
</dbReference>
<dbReference type="SMART" id="SM00382">
    <property type="entry name" value="AAA"/>
    <property type="match status" value="1"/>
</dbReference>
<evidence type="ECO:0000256" key="5">
    <source>
        <dbReference type="ARBA" id="ARBA00022741"/>
    </source>
</evidence>
<accession>A0A926P3W1</accession>
<protein>
    <submittedName>
        <fullName evidence="10">ABC transporter ATP-binding protein</fullName>
    </submittedName>
</protein>
<dbReference type="InterPro" id="IPR012340">
    <property type="entry name" value="NA-bd_OB-fold"/>
</dbReference>
<dbReference type="InterPro" id="IPR003439">
    <property type="entry name" value="ABC_transporter-like_ATP-bd"/>
</dbReference>
<dbReference type="GO" id="GO:0005524">
    <property type="term" value="F:ATP binding"/>
    <property type="evidence" value="ECO:0007669"/>
    <property type="project" value="UniProtKB-KW"/>
</dbReference>
<dbReference type="RefSeq" id="WP_190293963.1">
    <property type="nucleotide sequence ID" value="NZ_JABFCZ010000033.1"/>
</dbReference>
<dbReference type="InterPro" id="IPR017871">
    <property type="entry name" value="ABC_transporter-like_CS"/>
</dbReference>
<dbReference type="PROSITE" id="PS50893">
    <property type="entry name" value="ABC_TRANSPORTER_2"/>
    <property type="match status" value="1"/>
</dbReference>